<dbReference type="SUPFAM" id="SSF52283">
    <property type="entry name" value="Formate/glycerate dehydrogenase catalytic domain-like"/>
    <property type="match status" value="1"/>
</dbReference>
<dbReference type="EMBL" id="QZEZ01000001">
    <property type="protein sequence ID" value="RJK97561.1"/>
    <property type="molecule type" value="Genomic_DNA"/>
</dbReference>
<evidence type="ECO:0000313" key="7">
    <source>
        <dbReference type="EMBL" id="RJK97561.1"/>
    </source>
</evidence>
<evidence type="ECO:0000256" key="4">
    <source>
        <dbReference type="RuleBase" id="RU003719"/>
    </source>
</evidence>
<protein>
    <submittedName>
        <fullName evidence="7">Phosphoglycerate dehydrogenase</fullName>
    </submittedName>
</protein>
<dbReference type="InterPro" id="IPR050857">
    <property type="entry name" value="D-2-hydroxyacid_DH"/>
</dbReference>
<comment type="caution">
    <text evidence="7">The sequence shown here is derived from an EMBL/GenBank/DDBJ whole genome shotgun (WGS) entry which is preliminary data.</text>
</comment>
<dbReference type="Proteomes" id="UP000265614">
    <property type="component" value="Unassembled WGS sequence"/>
</dbReference>
<keyword evidence="3" id="KW-0520">NAD</keyword>
<dbReference type="Gene3D" id="3.40.50.720">
    <property type="entry name" value="NAD(P)-binding Rossmann-like Domain"/>
    <property type="match status" value="2"/>
</dbReference>
<dbReference type="Pfam" id="PF02826">
    <property type="entry name" value="2-Hacid_dh_C"/>
    <property type="match status" value="1"/>
</dbReference>
<dbReference type="SUPFAM" id="SSF51735">
    <property type="entry name" value="NAD(P)-binding Rossmann-fold domains"/>
    <property type="match status" value="1"/>
</dbReference>
<dbReference type="PANTHER" id="PTHR42789">
    <property type="entry name" value="D-ISOMER SPECIFIC 2-HYDROXYACID DEHYDROGENASE FAMILY PROTEIN (AFU_ORTHOLOGUE AFUA_6G10090)"/>
    <property type="match status" value="1"/>
</dbReference>
<reference evidence="7 8" key="1">
    <citation type="submission" date="2018-09" db="EMBL/GenBank/DDBJ databases">
        <title>YIM 75000 draft genome.</title>
        <authorList>
            <person name="Tang S."/>
            <person name="Feng Y."/>
        </authorList>
    </citation>
    <scope>NUCLEOTIDE SEQUENCE [LARGE SCALE GENOMIC DNA]</scope>
    <source>
        <strain evidence="7 8">YIM 75000</strain>
    </source>
</reference>
<proteinExistence type="inferred from homology"/>
<dbReference type="GO" id="GO:0016616">
    <property type="term" value="F:oxidoreductase activity, acting on the CH-OH group of donors, NAD or NADP as acceptor"/>
    <property type="evidence" value="ECO:0007669"/>
    <property type="project" value="InterPro"/>
</dbReference>
<evidence type="ECO:0000259" key="5">
    <source>
        <dbReference type="Pfam" id="PF00389"/>
    </source>
</evidence>
<dbReference type="GO" id="GO:0051287">
    <property type="term" value="F:NAD binding"/>
    <property type="evidence" value="ECO:0007669"/>
    <property type="project" value="InterPro"/>
</dbReference>
<dbReference type="InterPro" id="IPR006140">
    <property type="entry name" value="D-isomer_DH_NAD-bd"/>
</dbReference>
<evidence type="ECO:0000259" key="6">
    <source>
        <dbReference type="Pfam" id="PF02826"/>
    </source>
</evidence>
<dbReference type="InterPro" id="IPR036291">
    <property type="entry name" value="NAD(P)-bd_dom_sf"/>
</dbReference>
<evidence type="ECO:0000256" key="2">
    <source>
        <dbReference type="ARBA" id="ARBA00023002"/>
    </source>
</evidence>
<dbReference type="AlphaFoldDB" id="A0A3A3ZM15"/>
<dbReference type="RefSeq" id="WP_119948460.1">
    <property type="nucleotide sequence ID" value="NZ_QZEZ01000001.1"/>
</dbReference>
<dbReference type="OrthoDB" id="117809at2"/>
<gene>
    <name evidence="7" type="ORF">D5H78_00535</name>
</gene>
<evidence type="ECO:0000313" key="8">
    <source>
        <dbReference type="Proteomes" id="UP000265614"/>
    </source>
</evidence>
<feature type="domain" description="D-isomer specific 2-hydroxyacid dehydrogenase NAD-binding" evidence="6">
    <location>
        <begin position="111"/>
        <end position="285"/>
    </location>
</feature>
<name>A0A3A3ZM15_9ACTN</name>
<sequence>MGAATDGVAVVEDVRGTALDALARSRAVVRDEGAWADPAALRRAADGAAVLVVRNRTRVDRALLEDLPALRLVARAGVGLDNIDVAAADDLGVVVAAAAGANAVSVAEHALGLALAVARGTVASDAAVRRGAWDRAPGLELAGGTWGLLSFGATARATGRLARALGLQVLAHDPHVRDDDPDLRALGARLVGLEELAAGSDVLSVHAPATPATRHLVGAPFLARMRAGAVLVSVGRGEVVDEAALADALRRGHLRGAGLDVREQEPPVAGPLDGLPGVVLTPHVAGITGAAQERVVAALCRDAEAVLGGGEARGAVGRHRSPARGRVPSWT</sequence>
<keyword evidence="2 4" id="KW-0560">Oxidoreductase</keyword>
<keyword evidence="8" id="KW-1185">Reference proteome</keyword>
<accession>A0A3A3ZM15</accession>
<comment type="similarity">
    <text evidence="1 4">Belongs to the D-isomer specific 2-hydroxyacid dehydrogenase family.</text>
</comment>
<dbReference type="Pfam" id="PF00389">
    <property type="entry name" value="2-Hacid_dh"/>
    <property type="match status" value="1"/>
</dbReference>
<evidence type="ECO:0000256" key="3">
    <source>
        <dbReference type="ARBA" id="ARBA00023027"/>
    </source>
</evidence>
<organism evidence="7 8">
    <name type="scientific">Vallicoccus soli</name>
    <dbReference type="NCBI Taxonomy" id="2339232"/>
    <lineage>
        <taxon>Bacteria</taxon>
        <taxon>Bacillati</taxon>
        <taxon>Actinomycetota</taxon>
        <taxon>Actinomycetes</taxon>
        <taxon>Motilibacterales</taxon>
        <taxon>Vallicoccaceae</taxon>
        <taxon>Vallicoccus</taxon>
    </lineage>
</organism>
<feature type="domain" description="D-isomer specific 2-hydroxyacid dehydrogenase catalytic" evidence="5">
    <location>
        <begin position="29"/>
        <end position="316"/>
    </location>
</feature>
<evidence type="ECO:0000256" key="1">
    <source>
        <dbReference type="ARBA" id="ARBA00005854"/>
    </source>
</evidence>
<dbReference type="PANTHER" id="PTHR42789:SF1">
    <property type="entry name" value="D-ISOMER SPECIFIC 2-HYDROXYACID DEHYDROGENASE FAMILY PROTEIN (AFU_ORTHOLOGUE AFUA_6G10090)"/>
    <property type="match status" value="1"/>
</dbReference>
<dbReference type="InterPro" id="IPR006139">
    <property type="entry name" value="D-isomer_2_OHA_DH_cat_dom"/>
</dbReference>